<dbReference type="AlphaFoldDB" id="A0A382NIT6"/>
<protein>
    <submittedName>
        <fullName evidence="1">Uncharacterized protein</fullName>
    </submittedName>
</protein>
<organism evidence="1">
    <name type="scientific">marine metagenome</name>
    <dbReference type="NCBI Taxonomy" id="408172"/>
    <lineage>
        <taxon>unclassified sequences</taxon>
        <taxon>metagenomes</taxon>
        <taxon>ecological metagenomes</taxon>
    </lineage>
</organism>
<reference evidence="1" key="1">
    <citation type="submission" date="2018-05" db="EMBL/GenBank/DDBJ databases">
        <authorList>
            <person name="Lanie J.A."/>
            <person name="Ng W.-L."/>
            <person name="Kazmierczak K.M."/>
            <person name="Andrzejewski T.M."/>
            <person name="Davidsen T.M."/>
            <person name="Wayne K.J."/>
            <person name="Tettelin H."/>
            <person name="Glass J.I."/>
            <person name="Rusch D."/>
            <person name="Podicherti R."/>
            <person name="Tsui H.-C.T."/>
            <person name="Winkler M.E."/>
        </authorList>
    </citation>
    <scope>NUCLEOTIDE SEQUENCE</scope>
</reference>
<evidence type="ECO:0000313" key="1">
    <source>
        <dbReference type="EMBL" id="SVC60398.1"/>
    </source>
</evidence>
<gene>
    <name evidence="1" type="ORF">METZ01_LOCUS313252</name>
</gene>
<proteinExistence type="predicted"/>
<accession>A0A382NIT6</accession>
<feature type="non-terminal residue" evidence="1">
    <location>
        <position position="37"/>
    </location>
</feature>
<dbReference type="EMBL" id="UINC01100380">
    <property type="protein sequence ID" value="SVC60398.1"/>
    <property type="molecule type" value="Genomic_DNA"/>
</dbReference>
<sequence>MMTAMLLTGVAGAVEDANSESFDSPVMTDYDAVLTPN</sequence>
<name>A0A382NIT6_9ZZZZ</name>